<dbReference type="AlphaFoldDB" id="A0A833PV43"/>
<gene>
    <name evidence="3" type="ORF">GAK33_02008</name>
</gene>
<keyword evidence="2" id="KW-1133">Transmembrane helix</keyword>
<comment type="caution">
    <text evidence="3">The sequence shown here is derived from an EMBL/GenBank/DDBJ whole genome shotgun (WGS) entry which is preliminary data.</text>
</comment>
<dbReference type="Proteomes" id="UP000467522">
    <property type="component" value="Unassembled WGS sequence"/>
</dbReference>
<keyword evidence="2" id="KW-0812">Transmembrane</keyword>
<keyword evidence="2" id="KW-0472">Membrane</keyword>
<evidence type="ECO:0000313" key="4">
    <source>
        <dbReference type="Proteomes" id="UP000467522"/>
    </source>
</evidence>
<feature type="transmembrane region" description="Helical" evidence="2">
    <location>
        <begin position="26"/>
        <end position="45"/>
    </location>
</feature>
<proteinExistence type="predicted"/>
<organism evidence="3 4">
    <name type="scientific">Burkholderia lata (strain ATCC 17760 / DSM 23089 / LMG 22485 / NCIMB 9086 / R18194 / 383)</name>
    <dbReference type="NCBI Taxonomy" id="482957"/>
    <lineage>
        <taxon>Bacteria</taxon>
        <taxon>Pseudomonadati</taxon>
        <taxon>Pseudomonadota</taxon>
        <taxon>Betaproteobacteria</taxon>
        <taxon>Burkholderiales</taxon>
        <taxon>Burkholderiaceae</taxon>
        <taxon>Burkholderia</taxon>
        <taxon>Burkholderia cepacia complex</taxon>
    </lineage>
</organism>
<accession>A0A833PV43</accession>
<feature type="region of interest" description="Disordered" evidence="1">
    <location>
        <begin position="1"/>
        <end position="20"/>
    </location>
</feature>
<evidence type="ECO:0000313" key="3">
    <source>
        <dbReference type="EMBL" id="KAF1038672.1"/>
    </source>
</evidence>
<protein>
    <submittedName>
        <fullName evidence="3">Uncharacterized protein</fullName>
    </submittedName>
</protein>
<evidence type="ECO:0000256" key="2">
    <source>
        <dbReference type="SAM" id="Phobius"/>
    </source>
</evidence>
<sequence length="49" mass="5567">MTRLRIDATAAAPKRRGHQDNDMGKYLIAWLLGVPVGLLVLFYLITHIF</sequence>
<dbReference type="EMBL" id="WNDV01000005">
    <property type="protein sequence ID" value="KAF1038672.1"/>
    <property type="molecule type" value="Genomic_DNA"/>
</dbReference>
<name>A0A833PV43_BURL3</name>
<reference evidence="4" key="1">
    <citation type="journal article" date="2020" name="MBio">
        <title>Horizontal gene transfer to a defensive symbiont with a reduced genome amongst a multipartite beetle microbiome.</title>
        <authorList>
            <person name="Waterworth S.C."/>
            <person name="Florez L.V."/>
            <person name="Rees E.R."/>
            <person name="Hertweck C."/>
            <person name="Kaltenpoth M."/>
            <person name="Kwan J.C."/>
        </authorList>
    </citation>
    <scope>NUCLEOTIDE SEQUENCE [LARGE SCALE GENOMIC DNA]</scope>
</reference>
<evidence type="ECO:0000256" key="1">
    <source>
        <dbReference type="SAM" id="MobiDB-lite"/>
    </source>
</evidence>